<gene>
    <name evidence="1" type="ORF">GCM10010911_04820</name>
</gene>
<dbReference type="Proteomes" id="UP000612456">
    <property type="component" value="Unassembled WGS sequence"/>
</dbReference>
<keyword evidence="2" id="KW-1185">Reference proteome</keyword>
<dbReference type="AlphaFoldDB" id="A0A916YKV3"/>
<dbReference type="RefSeq" id="WP_188988766.1">
    <property type="nucleotide sequence ID" value="NZ_BMHP01000001.1"/>
</dbReference>
<evidence type="ECO:0000313" key="2">
    <source>
        <dbReference type="Proteomes" id="UP000612456"/>
    </source>
</evidence>
<organism evidence="1 2">
    <name type="scientific">Paenibacillus nasutitermitis</name>
    <dbReference type="NCBI Taxonomy" id="1652958"/>
    <lineage>
        <taxon>Bacteria</taxon>
        <taxon>Bacillati</taxon>
        <taxon>Bacillota</taxon>
        <taxon>Bacilli</taxon>
        <taxon>Bacillales</taxon>
        <taxon>Paenibacillaceae</taxon>
        <taxon>Paenibacillus</taxon>
    </lineage>
</organism>
<proteinExistence type="predicted"/>
<protein>
    <submittedName>
        <fullName evidence="1">Uncharacterized protein</fullName>
    </submittedName>
</protein>
<reference evidence="1" key="2">
    <citation type="submission" date="2020-09" db="EMBL/GenBank/DDBJ databases">
        <authorList>
            <person name="Sun Q."/>
            <person name="Zhou Y."/>
        </authorList>
    </citation>
    <scope>NUCLEOTIDE SEQUENCE</scope>
    <source>
        <strain evidence="1">CGMCC 1.15178</strain>
    </source>
</reference>
<name>A0A916YKV3_9BACL</name>
<evidence type="ECO:0000313" key="1">
    <source>
        <dbReference type="EMBL" id="GGD50282.1"/>
    </source>
</evidence>
<comment type="caution">
    <text evidence="1">The sequence shown here is derived from an EMBL/GenBank/DDBJ whole genome shotgun (WGS) entry which is preliminary data.</text>
</comment>
<accession>A0A916YKV3</accession>
<sequence length="60" mass="6389">MHSCGPKLQQGFFLAGAASKAAVRGEAKLQRKVFALASQLVRTYLTNEGGVVVDGFHQKA</sequence>
<reference evidence="1" key="1">
    <citation type="journal article" date="2014" name="Int. J. Syst. Evol. Microbiol.">
        <title>Complete genome sequence of Corynebacterium casei LMG S-19264T (=DSM 44701T), isolated from a smear-ripened cheese.</title>
        <authorList>
            <consortium name="US DOE Joint Genome Institute (JGI-PGF)"/>
            <person name="Walter F."/>
            <person name="Albersmeier A."/>
            <person name="Kalinowski J."/>
            <person name="Ruckert C."/>
        </authorList>
    </citation>
    <scope>NUCLEOTIDE SEQUENCE</scope>
    <source>
        <strain evidence="1">CGMCC 1.15178</strain>
    </source>
</reference>
<dbReference type="EMBL" id="BMHP01000001">
    <property type="protein sequence ID" value="GGD50282.1"/>
    <property type="molecule type" value="Genomic_DNA"/>
</dbReference>